<reference evidence="2 3" key="1">
    <citation type="journal article" date="2016" name="Sci. Rep.">
        <title>Metabolic traits of an uncultured archaeal lineage -MSBL1- from brine pools of the Red Sea.</title>
        <authorList>
            <person name="Mwirichia R."/>
            <person name="Alam I."/>
            <person name="Rashid M."/>
            <person name="Vinu M."/>
            <person name="Ba-Alawi W."/>
            <person name="Anthony Kamau A."/>
            <person name="Kamanda Ngugi D."/>
            <person name="Goker M."/>
            <person name="Klenk H.P."/>
            <person name="Bajic V."/>
            <person name="Stingl U."/>
        </authorList>
    </citation>
    <scope>NUCLEOTIDE SEQUENCE [LARGE SCALE GENOMIC DNA]</scope>
    <source>
        <strain evidence="2">SCGC-AAA261D19</strain>
    </source>
</reference>
<sequence>MEKSGQSGGEHRSNRSPGGFGVQGFRDNGRRAVEAERGIKRIFLYAKIFGLIKMPSEEESAREVHKSLEFLDWGREAIDAAGFLNTWDDMGKIAVPLASEEDSFAVDPQSEELVRSGAPEIVGS</sequence>
<comment type="caution">
    <text evidence="2">The sequence shown here is derived from an EMBL/GenBank/DDBJ whole genome shotgun (WGS) entry which is preliminary data.</text>
</comment>
<evidence type="ECO:0000313" key="3">
    <source>
        <dbReference type="Proteomes" id="UP000070400"/>
    </source>
</evidence>
<dbReference type="AlphaFoldDB" id="A0A133V7E1"/>
<evidence type="ECO:0000313" key="2">
    <source>
        <dbReference type="EMBL" id="KXB02354.1"/>
    </source>
</evidence>
<protein>
    <submittedName>
        <fullName evidence="2">Uncharacterized protein</fullName>
    </submittedName>
</protein>
<name>A0A133V7E1_9EURY</name>
<gene>
    <name evidence="2" type="ORF">AKJ43_01865</name>
</gene>
<proteinExistence type="predicted"/>
<evidence type="ECO:0000256" key="1">
    <source>
        <dbReference type="SAM" id="MobiDB-lite"/>
    </source>
</evidence>
<organism evidence="2 3">
    <name type="scientific">candidate division MSBL1 archaeon SCGC-AAA261D19</name>
    <dbReference type="NCBI Taxonomy" id="1698273"/>
    <lineage>
        <taxon>Archaea</taxon>
        <taxon>Methanobacteriati</taxon>
        <taxon>Methanobacteriota</taxon>
        <taxon>candidate division MSBL1</taxon>
    </lineage>
</organism>
<dbReference type="Proteomes" id="UP000070400">
    <property type="component" value="Unassembled WGS sequence"/>
</dbReference>
<keyword evidence="3" id="KW-1185">Reference proteome</keyword>
<feature type="compositionally biased region" description="Basic and acidic residues" evidence="1">
    <location>
        <begin position="1"/>
        <end position="13"/>
    </location>
</feature>
<feature type="region of interest" description="Disordered" evidence="1">
    <location>
        <begin position="1"/>
        <end position="27"/>
    </location>
</feature>
<dbReference type="EMBL" id="LHXX01000017">
    <property type="protein sequence ID" value="KXB02354.1"/>
    <property type="molecule type" value="Genomic_DNA"/>
</dbReference>
<accession>A0A133V7E1</accession>
<feature type="region of interest" description="Disordered" evidence="1">
    <location>
        <begin position="104"/>
        <end position="124"/>
    </location>
</feature>